<dbReference type="OrthoDB" id="255848at2"/>
<dbReference type="InterPro" id="IPR012902">
    <property type="entry name" value="N_methyl_site"/>
</dbReference>
<dbReference type="PANTHER" id="PTHR30093:SF2">
    <property type="entry name" value="TYPE II SECRETION SYSTEM PROTEIN H"/>
    <property type="match status" value="1"/>
</dbReference>
<dbReference type="InterPro" id="IPR045584">
    <property type="entry name" value="Pilin-like"/>
</dbReference>
<dbReference type="InterPro" id="IPR027558">
    <property type="entry name" value="Pre_pil_HX9DG_C"/>
</dbReference>
<sequence length="306" mass="33265">MRNRRGFTLVELLVVIAIIGVLIALLLPAVQQAREAARRMSCTNNLKQMGLACHTYMDTYPTNLPPGAYHIPANGSTPAVWNSHSFAVAILPFVEQSALYELYNFSAAPDSTTNEIVRKSPINAYFCPSFDGQQVNTSSTNYSDGALFPYQAVGGVYYNDSSLDRTLISATHGKIPDNGAFSFTGPRRAAAITDGMSNTLMIGEYVHRDRTGTNSGIPGNVRVWTIGALTNQAYYGGKIIYQDTINSRRDRTDGIQFSNLPFSSKHPGGANFVMADASVHFLPETIDFDTYRGLGTINGGETAQLP</sequence>
<feature type="domain" description="DUF1559" evidence="1">
    <location>
        <begin position="31"/>
        <end position="288"/>
    </location>
</feature>
<dbReference type="RefSeq" id="WP_146429425.1">
    <property type="nucleotide sequence ID" value="NZ_SJPF01000001.1"/>
</dbReference>
<name>A0A5C5VND1_9BACT</name>
<dbReference type="Proteomes" id="UP000318878">
    <property type="component" value="Unassembled WGS sequence"/>
</dbReference>
<comment type="caution">
    <text evidence="2">The sequence shown here is derived from an EMBL/GenBank/DDBJ whole genome shotgun (WGS) entry which is preliminary data.</text>
</comment>
<gene>
    <name evidence="2" type="ORF">Enr8_09360</name>
</gene>
<dbReference type="Gene3D" id="3.30.700.10">
    <property type="entry name" value="Glycoprotein, Type 4 Pilin"/>
    <property type="match status" value="1"/>
</dbReference>
<dbReference type="InterPro" id="IPR011453">
    <property type="entry name" value="DUF1559"/>
</dbReference>
<dbReference type="PANTHER" id="PTHR30093">
    <property type="entry name" value="GENERAL SECRETION PATHWAY PROTEIN G"/>
    <property type="match status" value="1"/>
</dbReference>
<evidence type="ECO:0000313" key="3">
    <source>
        <dbReference type="Proteomes" id="UP000318878"/>
    </source>
</evidence>
<evidence type="ECO:0000313" key="2">
    <source>
        <dbReference type="EMBL" id="TWT39239.1"/>
    </source>
</evidence>
<dbReference type="NCBIfam" id="TIGR04294">
    <property type="entry name" value="pre_pil_HX9DG"/>
    <property type="match status" value="1"/>
</dbReference>
<dbReference type="AlphaFoldDB" id="A0A5C5VND1"/>
<dbReference type="EMBL" id="SJPF01000001">
    <property type="protein sequence ID" value="TWT39239.1"/>
    <property type="molecule type" value="Genomic_DNA"/>
</dbReference>
<dbReference type="Pfam" id="PF07963">
    <property type="entry name" value="N_methyl"/>
    <property type="match status" value="1"/>
</dbReference>
<dbReference type="PROSITE" id="PS00409">
    <property type="entry name" value="PROKAR_NTER_METHYL"/>
    <property type="match status" value="1"/>
</dbReference>
<accession>A0A5C5VND1</accession>
<evidence type="ECO:0000259" key="1">
    <source>
        <dbReference type="Pfam" id="PF07596"/>
    </source>
</evidence>
<reference evidence="2 3" key="1">
    <citation type="submission" date="2019-02" db="EMBL/GenBank/DDBJ databases">
        <title>Deep-cultivation of Planctomycetes and their phenomic and genomic characterization uncovers novel biology.</title>
        <authorList>
            <person name="Wiegand S."/>
            <person name="Jogler M."/>
            <person name="Boedeker C."/>
            <person name="Pinto D."/>
            <person name="Vollmers J."/>
            <person name="Rivas-Marin E."/>
            <person name="Kohn T."/>
            <person name="Peeters S.H."/>
            <person name="Heuer A."/>
            <person name="Rast P."/>
            <person name="Oberbeckmann S."/>
            <person name="Bunk B."/>
            <person name="Jeske O."/>
            <person name="Meyerdierks A."/>
            <person name="Storesund J.E."/>
            <person name="Kallscheuer N."/>
            <person name="Luecker S."/>
            <person name="Lage O.M."/>
            <person name="Pohl T."/>
            <person name="Merkel B.J."/>
            <person name="Hornburger P."/>
            <person name="Mueller R.-W."/>
            <person name="Bruemmer F."/>
            <person name="Labrenz M."/>
            <person name="Spormann A.M."/>
            <person name="Op Den Camp H."/>
            <person name="Overmann J."/>
            <person name="Amann R."/>
            <person name="Jetten M.S.M."/>
            <person name="Mascher T."/>
            <person name="Medema M.H."/>
            <person name="Devos D.P."/>
            <person name="Kaster A.-K."/>
            <person name="Ovreas L."/>
            <person name="Rohde M."/>
            <person name="Galperin M.Y."/>
            <person name="Jogler C."/>
        </authorList>
    </citation>
    <scope>NUCLEOTIDE SEQUENCE [LARGE SCALE GENOMIC DNA]</scope>
    <source>
        <strain evidence="2 3">Enr8</strain>
    </source>
</reference>
<dbReference type="SUPFAM" id="SSF54523">
    <property type="entry name" value="Pili subunits"/>
    <property type="match status" value="1"/>
</dbReference>
<keyword evidence="3" id="KW-1185">Reference proteome</keyword>
<protein>
    <submittedName>
        <fullName evidence="2">Putative major pilin subunit</fullName>
    </submittedName>
</protein>
<organism evidence="2 3">
    <name type="scientific">Blastopirellula retiformator</name>
    <dbReference type="NCBI Taxonomy" id="2527970"/>
    <lineage>
        <taxon>Bacteria</taxon>
        <taxon>Pseudomonadati</taxon>
        <taxon>Planctomycetota</taxon>
        <taxon>Planctomycetia</taxon>
        <taxon>Pirellulales</taxon>
        <taxon>Pirellulaceae</taxon>
        <taxon>Blastopirellula</taxon>
    </lineage>
</organism>
<dbReference type="NCBIfam" id="TIGR02532">
    <property type="entry name" value="IV_pilin_GFxxxE"/>
    <property type="match status" value="1"/>
</dbReference>
<proteinExistence type="predicted"/>
<dbReference type="Pfam" id="PF07596">
    <property type="entry name" value="SBP_bac_10"/>
    <property type="match status" value="1"/>
</dbReference>